<comment type="caution">
    <text evidence="6">The sequence shown here is derived from an EMBL/GenBank/DDBJ whole genome shotgun (WGS) entry which is preliminary data.</text>
</comment>
<dbReference type="AlphaFoldDB" id="A0A8K0GI61"/>
<evidence type="ECO:0000256" key="1">
    <source>
        <dbReference type="ARBA" id="ARBA00004120"/>
    </source>
</evidence>
<evidence type="ECO:0000313" key="7">
    <source>
        <dbReference type="Proteomes" id="UP000801492"/>
    </source>
</evidence>
<evidence type="ECO:0000256" key="5">
    <source>
        <dbReference type="ARBA" id="ARBA00023273"/>
    </source>
</evidence>
<dbReference type="PANTHER" id="PTHR12968">
    <property type="entry name" value="B9 DOMAIN-CONTAINING"/>
    <property type="match status" value="1"/>
</dbReference>
<proteinExistence type="predicted"/>
<accession>A0A8K0GI61</accession>
<dbReference type="GO" id="GO:0036038">
    <property type="term" value="C:MKS complex"/>
    <property type="evidence" value="ECO:0007669"/>
    <property type="project" value="TreeGrafter"/>
</dbReference>
<organism evidence="6 7">
    <name type="scientific">Ignelater luminosus</name>
    <name type="common">Cucubano</name>
    <name type="synonym">Pyrophorus luminosus</name>
    <dbReference type="NCBI Taxonomy" id="2038154"/>
    <lineage>
        <taxon>Eukaryota</taxon>
        <taxon>Metazoa</taxon>
        <taxon>Ecdysozoa</taxon>
        <taxon>Arthropoda</taxon>
        <taxon>Hexapoda</taxon>
        <taxon>Insecta</taxon>
        <taxon>Pterygota</taxon>
        <taxon>Neoptera</taxon>
        <taxon>Endopterygota</taxon>
        <taxon>Coleoptera</taxon>
        <taxon>Polyphaga</taxon>
        <taxon>Elateriformia</taxon>
        <taxon>Elateroidea</taxon>
        <taxon>Elateridae</taxon>
        <taxon>Agrypninae</taxon>
        <taxon>Pyrophorini</taxon>
        <taxon>Ignelater</taxon>
    </lineage>
</organism>
<keyword evidence="4" id="KW-0206">Cytoskeleton</keyword>
<reference evidence="6" key="1">
    <citation type="submission" date="2019-08" db="EMBL/GenBank/DDBJ databases">
        <title>The genome of the North American firefly Photinus pyralis.</title>
        <authorList>
            <consortium name="Photinus pyralis genome working group"/>
            <person name="Fallon T.R."/>
            <person name="Sander Lower S.E."/>
            <person name="Weng J.-K."/>
        </authorList>
    </citation>
    <scope>NUCLEOTIDE SEQUENCE</scope>
    <source>
        <strain evidence="6">TRF0915ILg1</strain>
        <tissue evidence="6">Whole body</tissue>
    </source>
</reference>
<dbReference type="EMBL" id="VTPC01001983">
    <property type="protein sequence ID" value="KAF2900809.1"/>
    <property type="molecule type" value="Genomic_DNA"/>
</dbReference>
<protein>
    <recommendedName>
        <fullName evidence="8">Meckel syndrome type 1 protein</fullName>
    </recommendedName>
</protein>
<sequence>MAIYRSSDDINNLRIRVKIREVPDESAHDEAKEVNEDIDGETKMIDWQQKIYGKFEREFYKDKKNCVTDLEKRYHQDVVNLIQNDDVLFTYVNEDEFSLVAEGCVSNSKIITELHKQVNNVLFMEDEQEFVFKNTDVFDFKESLIHSLKNPFGSYNFETMHIMADLGEYVGDTWLKAEYILCTIKYDRTQKLFIVFPDFTSFEPYYIQIQGDVRRIFQYYIENASETVPIDALLKENEIVNKIAAYQAKLKLQKTGINFDLPSKNKLNVYLFIELLTARKFEYNDIYVQYFIDLPKDWFCKDPSTLKGTTQTSHSSSDDNLSYLGFPFEICLEYNIQDPAGTHLIKTPCIYFEVISKDSWDRFRTEGLTYTILPVARPGSYRYNLHCLRICPKGPYSNLRRFFIGDCSSYNDITWTSVPEQFDSKVINKYGTDTVGTGEISIHINVVHQSQNFMADTRDEASCKHDKFILENLNKSSLIKSIEQVVEAFKIAKRKMIEVRKNV</sequence>
<dbReference type="OrthoDB" id="10263520at2759"/>
<dbReference type="InterPro" id="IPR010796">
    <property type="entry name" value="C2_B9-type_dom"/>
</dbReference>
<keyword evidence="2" id="KW-0963">Cytoplasm</keyword>
<dbReference type="GO" id="GO:0060271">
    <property type="term" value="P:cilium assembly"/>
    <property type="evidence" value="ECO:0007669"/>
    <property type="project" value="TreeGrafter"/>
</dbReference>
<comment type="subcellular location">
    <subcellularLocation>
        <location evidence="1">Cytoplasm</location>
        <location evidence="1">Cytoskeleton</location>
        <location evidence="1">Cilium basal body</location>
    </subcellularLocation>
</comment>
<dbReference type="PANTHER" id="PTHR12968:SF4">
    <property type="entry name" value="TECTONIC-LIKE COMPLEX MEMBER MKS1"/>
    <property type="match status" value="1"/>
</dbReference>
<name>A0A8K0GI61_IGNLU</name>
<keyword evidence="7" id="KW-1185">Reference proteome</keyword>
<keyword evidence="5" id="KW-0966">Cell projection</keyword>
<dbReference type="PROSITE" id="PS51381">
    <property type="entry name" value="C2_B9"/>
    <property type="match status" value="1"/>
</dbReference>
<gene>
    <name evidence="6" type="ORF">ILUMI_05348</name>
</gene>
<evidence type="ECO:0000313" key="6">
    <source>
        <dbReference type="EMBL" id="KAF2900809.1"/>
    </source>
</evidence>
<evidence type="ECO:0000256" key="2">
    <source>
        <dbReference type="ARBA" id="ARBA00022490"/>
    </source>
</evidence>
<evidence type="ECO:0008006" key="8">
    <source>
        <dbReference type="Google" id="ProtNLM"/>
    </source>
</evidence>
<evidence type="ECO:0000256" key="4">
    <source>
        <dbReference type="ARBA" id="ARBA00023212"/>
    </source>
</evidence>
<dbReference type="Proteomes" id="UP000801492">
    <property type="component" value="Unassembled WGS sequence"/>
</dbReference>
<keyword evidence="3" id="KW-0970">Cilium biogenesis/degradation</keyword>
<evidence type="ECO:0000256" key="3">
    <source>
        <dbReference type="ARBA" id="ARBA00022794"/>
    </source>
</evidence>
<dbReference type="Pfam" id="PF07162">
    <property type="entry name" value="B9-C2"/>
    <property type="match status" value="1"/>
</dbReference>